<dbReference type="InterPro" id="IPR021799">
    <property type="entry name" value="PIN-like_prokaryotic"/>
</dbReference>
<dbReference type="Proteomes" id="UP000280307">
    <property type="component" value="Unassembled WGS sequence"/>
</dbReference>
<gene>
    <name evidence="1" type="ORF">EI684_03910</name>
</gene>
<evidence type="ECO:0000313" key="2">
    <source>
        <dbReference type="Proteomes" id="UP000280307"/>
    </source>
</evidence>
<accession>A0A426U767</accession>
<proteinExistence type="predicted"/>
<dbReference type="PANTHER" id="PTHR39550">
    <property type="entry name" value="SLL0658 PROTEIN"/>
    <property type="match status" value="1"/>
</dbReference>
<sequence length="119" mass="12495">MKMAPGDPDLAAVPWISIKPVHPDVLLQTYRALGGGEAAAITLAQSSQARLLILDDKYARDAACRLGLTIVGTLGVLLAAKQIGLLSAIQPVMDIMIGQGRRIGPTLRAEVLRVAGELS</sequence>
<organism evidence="1 2">
    <name type="scientific">Candidatus Viridilinea halotolerans</name>
    <dbReference type="NCBI Taxonomy" id="2491704"/>
    <lineage>
        <taxon>Bacteria</taxon>
        <taxon>Bacillati</taxon>
        <taxon>Chloroflexota</taxon>
        <taxon>Chloroflexia</taxon>
        <taxon>Chloroflexales</taxon>
        <taxon>Chloroflexineae</taxon>
        <taxon>Oscillochloridaceae</taxon>
        <taxon>Candidatus Viridilinea</taxon>
    </lineage>
</organism>
<dbReference type="AlphaFoldDB" id="A0A426U767"/>
<dbReference type="EMBL" id="RSAS01000155">
    <property type="protein sequence ID" value="RRR75837.1"/>
    <property type="molecule type" value="Genomic_DNA"/>
</dbReference>
<protein>
    <submittedName>
        <fullName evidence="1">DUF3368 domain-containing protein</fullName>
    </submittedName>
</protein>
<comment type="caution">
    <text evidence="1">The sequence shown here is derived from an EMBL/GenBank/DDBJ whole genome shotgun (WGS) entry which is preliminary data.</text>
</comment>
<dbReference type="PANTHER" id="PTHR39550:SF1">
    <property type="entry name" value="SLL0658 PROTEIN"/>
    <property type="match status" value="1"/>
</dbReference>
<evidence type="ECO:0000313" key="1">
    <source>
        <dbReference type="EMBL" id="RRR75837.1"/>
    </source>
</evidence>
<name>A0A426U767_9CHLR</name>
<dbReference type="Pfam" id="PF11848">
    <property type="entry name" value="DUF3368"/>
    <property type="match status" value="1"/>
</dbReference>
<reference evidence="1 2" key="1">
    <citation type="submission" date="2018-12" db="EMBL/GenBank/DDBJ databases">
        <title>Genome Sequence of Candidatus Viridilinea halotolerans isolated from saline sulfide-rich spring.</title>
        <authorList>
            <person name="Grouzdev D.S."/>
            <person name="Burganskaya E.I."/>
            <person name="Krutkina M.S."/>
            <person name="Sukhacheva M.V."/>
            <person name="Gorlenko V.M."/>
        </authorList>
    </citation>
    <scope>NUCLEOTIDE SEQUENCE [LARGE SCALE GENOMIC DNA]</scope>
    <source>
        <strain evidence="1">Chok-6</strain>
    </source>
</reference>